<dbReference type="PANTHER" id="PTHR36577">
    <property type="entry name" value="DUF521 DOMAIN PROTEIN (AFU_ORTHOLOGUE AFUA_6G00490)"/>
    <property type="match status" value="1"/>
</dbReference>
<name>A0A166E7Y6_9EURY</name>
<dbReference type="Proteomes" id="UP000077275">
    <property type="component" value="Unassembled WGS sequence"/>
</dbReference>
<evidence type="ECO:0000256" key="1">
    <source>
        <dbReference type="ARBA" id="ARBA00005092"/>
    </source>
</evidence>
<feature type="domain" description="Phosphomevalonate dehydratase large subunit-like" evidence="11">
    <location>
        <begin position="1"/>
        <end position="411"/>
    </location>
</feature>
<protein>
    <recommendedName>
        <fullName evidence="10">Phosphomevalonate dehydratase large subunit</fullName>
        <ecNumber evidence="9">4.2.1.182</ecNumber>
    </recommendedName>
</protein>
<evidence type="ECO:0000256" key="6">
    <source>
        <dbReference type="ARBA" id="ARBA00045299"/>
    </source>
</evidence>
<sequence>MYLNKDEERMYEGEYGNTVRKSMEILVALGEIYGAENLIDITSAQISGVSYKTIGDAGLEYLEDLASDKNALAKVPSTLNPAGTDLDNWEKLGFPSEFALKQNKIVDAYGSLGISQTCTCTPYLVGNVPRFRDHVAWSESSAVAYVNSVIGAKTNREGGPGALAAAICGKTAMYGYHIEENRKATIVIEVEDKISGIDYGALGYIVGKEIGDGIPYFILKDKTQNKKKDSSTDISSISPTNNDLKSLGAALASSGAVALYHIENITPEYKIAGKKHLQNDKMFISSHDIQNACEKLTTSDSNEADLVCLGCPHASLEEIEEIANLVKGRHIKNDLWVCTSINIKAAADRMGFTKIIENAGAALVCDTCMVVSPIEELGYESIGVNSAKAANYVPSMCGLKVIYDNAENLIKFK</sequence>
<dbReference type="STRING" id="47311.MBCUT_08630"/>
<dbReference type="EMBL" id="LWMW01000093">
    <property type="protein sequence ID" value="KZX16371.1"/>
    <property type="molecule type" value="Genomic_DNA"/>
</dbReference>
<keyword evidence="2" id="KW-0408">Iron</keyword>
<evidence type="ECO:0000256" key="10">
    <source>
        <dbReference type="ARBA" id="ARBA00047196"/>
    </source>
</evidence>
<evidence type="ECO:0000256" key="8">
    <source>
        <dbReference type="ARBA" id="ARBA00046520"/>
    </source>
</evidence>
<dbReference type="AlphaFoldDB" id="A0A166E7Y6"/>
<dbReference type="RefSeq" id="WP_067259334.1">
    <property type="nucleotide sequence ID" value="NZ_LWMW01000093.1"/>
</dbReference>
<dbReference type="InterPro" id="IPR007506">
    <property type="entry name" value="PMDh-L-like_dom"/>
</dbReference>
<evidence type="ECO:0000256" key="9">
    <source>
        <dbReference type="ARBA" id="ARBA00047176"/>
    </source>
</evidence>
<gene>
    <name evidence="12" type="ORF">MBCUT_08630</name>
</gene>
<evidence type="ECO:0000313" key="13">
    <source>
        <dbReference type="Proteomes" id="UP000077275"/>
    </source>
</evidence>
<comment type="function">
    <text evidence="6">Component of a hydro-lyase that catalyzes the dehydration of mevalonate 5-phosphate (MVA5P) to form trans-anhydromevalonate 5-phosphate (tAHMP). Involved in the archaeal mevalonate (MVA) pathway, which provides fundamental precursors for isoprenoid biosynthesis, such as isopentenyl diphosphate (IPP) and dimethylallyl diphosphate (DMAPP).</text>
</comment>
<evidence type="ECO:0000256" key="3">
    <source>
        <dbReference type="ARBA" id="ARBA00023229"/>
    </source>
</evidence>
<comment type="subunit">
    <text evidence="8">Heterodimer composed of a large subunit (PMDh-L) and a small subunit (PMDh-S).</text>
</comment>
<dbReference type="PANTHER" id="PTHR36577:SF3">
    <property type="entry name" value="DUF521 DOMAIN PROTEIN (AFU_ORTHOLOGUE AFUA_6G00490)"/>
    <property type="match status" value="1"/>
</dbReference>
<comment type="catalytic activity">
    <reaction evidence="5">
        <text>(R)-5-phosphomevalonate = (2E)-3-methyl-5-phosphooxypent-2-enoate + H2O</text>
        <dbReference type="Rhea" id="RHEA:78975"/>
        <dbReference type="ChEBI" id="CHEBI:15377"/>
        <dbReference type="ChEBI" id="CHEBI:58146"/>
        <dbReference type="ChEBI" id="CHEBI:229665"/>
        <dbReference type="EC" id="4.2.1.182"/>
    </reaction>
    <physiologicalReaction direction="left-to-right" evidence="5">
        <dbReference type="Rhea" id="RHEA:78976"/>
    </physiologicalReaction>
</comment>
<accession>A0A166E7Y6</accession>
<keyword evidence="3" id="KW-0414">Isoprene biosynthesis</keyword>
<dbReference type="GO" id="GO:0008299">
    <property type="term" value="P:isoprenoid biosynthetic process"/>
    <property type="evidence" value="ECO:0007669"/>
    <property type="project" value="UniProtKB-KW"/>
</dbReference>
<evidence type="ECO:0000313" key="12">
    <source>
        <dbReference type="EMBL" id="KZX16371.1"/>
    </source>
</evidence>
<comment type="similarity">
    <text evidence="7">Belongs to the AcnX type II large subunit family.</text>
</comment>
<reference evidence="12 13" key="1">
    <citation type="submission" date="2016-04" db="EMBL/GenBank/DDBJ databases">
        <title>Genome sequence of Methanobrevibacter cuticularis DSM 11139.</title>
        <authorList>
            <person name="Poehlein A."/>
            <person name="Seedorf H."/>
            <person name="Daniel R."/>
        </authorList>
    </citation>
    <scope>NUCLEOTIDE SEQUENCE [LARGE SCALE GENOMIC DNA]</scope>
    <source>
        <strain evidence="12 13">DSM 11139</strain>
    </source>
</reference>
<organism evidence="12 13">
    <name type="scientific">Methanobrevibacter cuticularis</name>
    <dbReference type="NCBI Taxonomy" id="47311"/>
    <lineage>
        <taxon>Archaea</taxon>
        <taxon>Methanobacteriati</taxon>
        <taxon>Methanobacteriota</taxon>
        <taxon>Methanomada group</taxon>
        <taxon>Methanobacteria</taxon>
        <taxon>Methanobacteriales</taxon>
        <taxon>Methanobacteriaceae</taxon>
        <taxon>Methanobrevibacter</taxon>
    </lineage>
</organism>
<dbReference type="CDD" id="cd01355">
    <property type="entry name" value="AcnX"/>
    <property type="match status" value="1"/>
</dbReference>
<dbReference type="OrthoDB" id="25253at2157"/>
<comment type="pathway">
    <text evidence="1">Isoprenoid biosynthesis; isopentenyl diphosphate biosynthesis via mevalonate pathway.</text>
</comment>
<evidence type="ECO:0000256" key="7">
    <source>
        <dbReference type="ARBA" id="ARBA00046333"/>
    </source>
</evidence>
<comment type="caution">
    <text evidence="12">The sequence shown here is derived from an EMBL/GenBank/DDBJ whole genome shotgun (WGS) entry which is preliminary data.</text>
</comment>
<dbReference type="PATRIC" id="fig|47311.3.peg.952"/>
<proteinExistence type="inferred from homology"/>
<dbReference type="EC" id="4.2.1.182" evidence="9"/>
<dbReference type="Pfam" id="PF04412">
    <property type="entry name" value="AcnX"/>
    <property type="match status" value="1"/>
</dbReference>
<evidence type="ECO:0000256" key="2">
    <source>
        <dbReference type="ARBA" id="ARBA00023004"/>
    </source>
</evidence>
<evidence type="ECO:0000256" key="4">
    <source>
        <dbReference type="ARBA" id="ARBA00023239"/>
    </source>
</evidence>
<keyword evidence="4" id="KW-0456">Lyase</keyword>
<keyword evidence="13" id="KW-1185">Reference proteome</keyword>
<evidence type="ECO:0000259" key="11">
    <source>
        <dbReference type="Pfam" id="PF04412"/>
    </source>
</evidence>
<evidence type="ECO:0000256" key="5">
    <source>
        <dbReference type="ARBA" id="ARBA00045120"/>
    </source>
</evidence>
<dbReference type="GO" id="GO:0016829">
    <property type="term" value="F:lyase activity"/>
    <property type="evidence" value="ECO:0007669"/>
    <property type="project" value="UniProtKB-KW"/>
</dbReference>